<feature type="domain" description="ABC transporter" evidence="10">
    <location>
        <begin position="331"/>
        <end position="571"/>
    </location>
</feature>
<dbReference type="SMART" id="SM00382">
    <property type="entry name" value="AAA"/>
    <property type="match status" value="1"/>
</dbReference>
<keyword evidence="6 12" id="KW-0067">ATP-binding</keyword>
<protein>
    <submittedName>
        <fullName evidence="12">ABC transporter ATP-binding protein</fullName>
    </submittedName>
</protein>
<dbReference type="PROSITE" id="PS00211">
    <property type="entry name" value="ABC_TRANSPORTER_1"/>
    <property type="match status" value="1"/>
</dbReference>
<dbReference type="Pfam" id="PF00005">
    <property type="entry name" value="ABC_tran"/>
    <property type="match status" value="1"/>
</dbReference>
<dbReference type="GO" id="GO:0005886">
    <property type="term" value="C:plasma membrane"/>
    <property type="evidence" value="ECO:0007669"/>
    <property type="project" value="UniProtKB-SubCell"/>
</dbReference>
<dbReference type="RefSeq" id="WP_087998292.1">
    <property type="nucleotide sequence ID" value="NZ_BMHB01000001.1"/>
</dbReference>
<feature type="domain" description="ABC transmembrane type-1" evidence="11">
    <location>
        <begin position="19"/>
        <end position="303"/>
    </location>
</feature>
<dbReference type="FunFam" id="3.40.50.300:FF:000221">
    <property type="entry name" value="Multidrug ABC transporter ATP-binding protein"/>
    <property type="match status" value="1"/>
</dbReference>
<dbReference type="PANTHER" id="PTHR43394">
    <property type="entry name" value="ATP-DEPENDENT PERMEASE MDL1, MITOCHONDRIAL"/>
    <property type="match status" value="1"/>
</dbReference>
<keyword evidence="5" id="KW-0547">Nucleotide-binding</keyword>
<dbReference type="OrthoDB" id="9770415at2"/>
<dbReference type="SUPFAM" id="SSF90123">
    <property type="entry name" value="ABC transporter transmembrane region"/>
    <property type="match status" value="1"/>
</dbReference>
<evidence type="ECO:0000256" key="5">
    <source>
        <dbReference type="ARBA" id="ARBA00022741"/>
    </source>
</evidence>
<feature type="transmembrane region" description="Helical" evidence="9">
    <location>
        <begin position="242"/>
        <end position="262"/>
    </location>
</feature>
<evidence type="ECO:0000259" key="11">
    <source>
        <dbReference type="PROSITE" id="PS50929"/>
    </source>
</evidence>
<dbReference type="FunFam" id="1.20.1560.10:FF:000011">
    <property type="entry name" value="Multidrug ABC transporter ATP-binding protein"/>
    <property type="match status" value="1"/>
</dbReference>
<dbReference type="InterPro" id="IPR003593">
    <property type="entry name" value="AAA+_ATPase"/>
</dbReference>
<accession>A0A8J3ANS0</accession>
<dbReference type="CDD" id="cd18541">
    <property type="entry name" value="ABC_6TM_TmrB_like"/>
    <property type="match status" value="1"/>
</dbReference>
<evidence type="ECO:0000256" key="2">
    <source>
        <dbReference type="ARBA" id="ARBA00022448"/>
    </source>
</evidence>
<evidence type="ECO:0000256" key="9">
    <source>
        <dbReference type="SAM" id="Phobius"/>
    </source>
</evidence>
<dbReference type="AlphaFoldDB" id="A0A8J3ANS0"/>
<dbReference type="PANTHER" id="PTHR43394:SF1">
    <property type="entry name" value="ATP-BINDING CASSETTE SUB-FAMILY B MEMBER 10, MITOCHONDRIAL"/>
    <property type="match status" value="1"/>
</dbReference>
<dbReference type="InterPro" id="IPR017871">
    <property type="entry name" value="ABC_transporter-like_CS"/>
</dbReference>
<evidence type="ECO:0000256" key="6">
    <source>
        <dbReference type="ARBA" id="ARBA00022840"/>
    </source>
</evidence>
<organism evidence="12 13">
    <name type="scientific">Gottfriedia solisilvae</name>
    <dbReference type="NCBI Taxonomy" id="1516104"/>
    <lineage>
        <taxon>Bacteria</taxon>
        <taxon>Bacillati</taxon>
        <taxon>Bacillota</taxon>
        <taxon>Bacilli</taxon>
        <taxon>Bacillales</taxon>
        <taxon>Bacillaceae</taxon>
        <taxon>Gottfriedia</taxon>
    </lineage>
</organism>
<dbReference type="SUPFAM" id="SSF52540">
    <property type="entry name" value="P-loop containing nucleoside triphosphate hydrolases"/>
    <property type="match status" value="1"/>
</dbReference>
<dbReference type="InterPro" id="IPR027417">
    <property type="entry name" value="P-loop_NTPase"/>
</dbReference>
<evidence type="ECO:0000259" key="10">
    <source>
        <dbReference type="PROSITE" id="PS50893"/>
    </source>
</evidence>
<sequence>MSVFKDLLWFFKQEKRSYIWGISLLIIVALLELLPPKVIGFVIDEMIKKSLSGKTLFFWVGLIFLNGLLLYLFRFLWRRLIFGSSLKLAKQLRDNLYHHFTKMSPTFYQKNRIGDLMAHATNDVQAVRETAGAGILTFVDSIILGGSVLVMMAVSISWKLTLISLLPLPIMAILTQYYGKLLHQRFHLAQEAFSELNNKVQESMSGLKVIRSLGQAKEDIGAFKNQADVVVKNNMKVARIDALFDPTIMLVVSISYLISIVYGSRLVISDDITIGQLITFVTYLGILIWPMLAIGWLFNIVERGRASYDRIRSLLSIEAEIKDSDQALQKLAMGEIHYAIDSFTYNEESNFKLSDIHFRVKEGQTIGIVGKTGQGKTTLLKLLLREYDVNQGRISVGDMNIKNVSLHALREHIGYVPQEHFLFSSTVKENIAFSFTNATDEDVYKASEIANIHNDILDFTEGYQTVVGERGVSLSGGQKQRISIARSLIKNPNILILDDCLSAVDAKTEEKILRSLKDERDGKTTFITSHRMSAVMHSDLIIVLDEGKIIQRGKHEELVQIDGWYKEMFERQQLEELVQQGGR</sequence>
<dbReference type="PROSITE" id="PS50929">
    <property type="entry name" value="ABC_TM1F"/>
    <property type="match status" value="1"/>
</dbReference>
<keyword evidence="4 9" id="KW-0812">Transmembrane</keyword>
<comment type="caution">
    <text evidence="12">The sequence shown here is derived from an EMBL/GenBank/DDBJ whole genome shotgun (WGS) entry which is preliminary data.</text>
</comment>
<gene>
    <name evidence="12" type="ORF">GCM10007380_19140</name>
</gene>
<proteinExistence type="predicted"/>
<evidence type="ECO:0000313" key="12">
    <source>
        <dbReference type="EMBL" id="GGI13683.1"/>
    </source>
</evidence>
<evidence type="ECO:0000313" key="13">
    <source>
        <dbReference type="Proteomes" id="UP000626244"/>
    </source>
</evidence>
<feature type="transmembrane region" description="Helical" evidence="9">
    <location>
        <begin position="135"/>
        <end position="154"/>
    </location>
</feature>
<dbReference type="InterPro" id="IPR003439">
    <property type="entry name" value="ABC_transporter-like_ATP-bd"/>
</dbReference>
<evidence type="ECO:0000256" key="8">
    <source>
        <dbReference type="ARBA" id="ARBA00023136"/>
    </source>
</evidence>
<feature type="transmembrane region" description="Helical" evidence="9">
    <location>
        <begin position="18"/>
        <end position="36"/>
    </location>
</feature>
<keyword evidence="7 9" id="KW-1133">Transmembrane helix</keyword>
<feature type="transmembrane region" description="Helical" evidence="9">
    <location>
        <begin position="274"/>
        <end position="298"/>
    </location>
</feature>
<dbReference type="InterPro" id="IPR039421">
    <property type="entry name" value="Type_1_exporter"/>
</dbReference>
<feature type="transmembrane region" description="Helical" evidence="9">
    <location>
        <begin position="56"/>
        <end position="77"/>
    </location>
</feature>
<evidence type="ECO:0000256" key="1">
    <source>
        <dbReference type="ARBA" id="ARBA00004651"/>
    </source>
</evidence>
<evidence type="ECO:0000256" key="7">
    <source>
        <dbReference type="ARBA" id="ARBA00022989"/>
    </source>
</evidence>
<keyword evidence="2" id="KW-0813">Transport</keyword>
<dbReference type="GO" id="GO:0005524">
    <property type="term" value="F:ATP binding"/>
    <property type="evidence" value="ECO:0007669"/>
    <property type="project" value="UniProtKB-KW"/>
</dbReference>
<dbReference type="Gene3D" id="3.40.50.300">
    <property type="entry name" value="P-loop containing nucleotide triphosphate hydrolases"/>
    <property type="match status" value="1"/>
</dbReference>
<dbReference type="Gene3D" id="1.20.1560.10">
    <property type="entry name" value="ABC transporter type 1, transmembrane domain"/>
    <property type="match status" value="1"/>
</dbReference>
<keyword evidence="3" id="KW-1003">Cell membrane</keyword>
<evidence type="ECO:0000256" key="3">
    <source>
        <dbReference type="ARBA" id="ARBA00022475"/>
    </source>
</evidence>
<dbReference type="Pfam" id="PF00664">
    <property type="entry name" value="ABC_membrane"/>
    <property type="match status" value="1"/>
</dbReference>
<dbReference type="PROSITE" id="PS50893">
    <property type="entry name" value="ABC_TRANSPORTER_2"/>
    <property type="match status" value="1"/>
</dbReference>
<keyword evidence="13" id="KW-1185">Reference proteome</keyword>
<dbReference type="GO" id="GO:0016887">
    <property type="term" value="F:ATP hydrolysis activity"/>
    <property type="evidence" value="ECO:0007669"/>
    <property type="project" value="InterPro"/>
</dbReference>
<dbReference type="InterPro" id="IPR011527">
    <property type="entry name" value="ABC1_TM_dom"/>
</dbReference>
<comment type="subcellular location">
    <subcellularLocation>
        <location evidence="1">Cell membrane</location>
        <topology evidence="1">Multi-pass membrane protein</topology>
    </subcellularLocation>
</comment>
<dbReference type="EMBL" id="BMHB01000001">
    <property type="protein sequence ID" value="GGI13683.1"/>
    <property type="molecule type" value="Genomic_DNA"/>
</dbReference>
<name>A0A8J3ANS0_9BACI</name>
<dbReference type="GO" id="GO:0015421">
    <property type="term" value="F:ABC-type oligopeptide transporter activity"/>
    <property type="evidence" value="ECO:0007669"/>
    <property type="project" value="TreeGrafter"/>
</dbReference>
<reference evidence="13" key="1">
    <citation type="journal article" date="2019" name="Int. J. Syst. Evol. Microbiol.">
        <title>The Global Catalogue of Microorganisms (GCM) 10K type strain sequencing project: providing services to taxonomists for standard genome sequencing and annotation.</title>
        <authorList>
            <consortium name="The Broad Institute Genomics Platform"/>
            <consortium name="The Broad Institute Genome Sequencing Center for Infectious Disease"/>
            <person name="Wu L."/>
            <person name="Ma J."/>
        </authorList>
    </citation>
    <scope>NUCLEOTIDE SEQUENCE [LARGE SCALE GENOMIC DNA]</scope>
    <source>
        <strain evidence="13">CGMCC 1.14993</strain>
    </source>
</reference>
<dbReference type="Proteomes" id="UP000626244">
    <property type="component" value="Unassembled WGS sequence"/>
</dbReference>
<feature type="transmembrane region" description="Helical" evidence="9">
    <location>
        <begin position="160"/>
        <end position="178"/>
    </location>
</feature>
<evidence type="ECO:0000256" key="4">
    <source>
        <dbReference type="ARBA" id="ARBA00022692"/>
    </source>
</evidence>
<keyword evidence="8 9" id="KW-0472">Membrane</keyword>
<dbReference type="InterPro" id="IPR036640">
    <property type="entry name" value="ABC1_TM_sf"/>
</dbReference>